<reference evidence="3 4" key="1">
    <citation type="journal article" date="2011" name="J. Gen. Appl. Microbiol.">
        <title>Draft genome sequencing of the enigmatic basidiomycete Mixia osmundae.</title>
        <authorList>
            <person name="Nishida H."/>
            <person name="Nagatsuka Y."/>
            <person name="Sugiyama J."/>
        </authorList>
    </citation>
    <scope>NUCLEOTIDE SEQUENCE [LARGE SCALE GENOMIC DNA]</scope>
    <source>
        <strain evidence="4">CBS 9802 / IAM 14324 / JCM 22182 / KY 12970</strain>
    </source>
</reference>
<accession>G7E0X9</accession>
<dbReference type="Pfam" id="PF12146">
    <property type="entry name" value="Hydrolase_4"/>
    <property type="match status" value="1"/>
</dbReference>
<proteinExistence type="predicted"/>
<organism evidence="3 4">
    <name type="scientific">Mixia osmundae (strain CBS 9802 / IAM 14324 / JCM 22182 / KY 12970)</name>
    <dbReference type="NCBI Taxonomy" id="764103"/>
    <lineage>
        <taxon>Eukaryota</taxon>
        <taxon>Fungi</taxon>
        <taxon>Dikarya</taxon>
        <taxon>Basidiomycota</taxon>
        <taxon>Pucciniomycotina</taxon>
        <taxon>Mixiomycetes</taxon>
        <taxon>Mixiales</taxon>
        <taxon>Mixiaceae</taxon>
        <taxon>Mixia</taxon>
    </lineage>
</organism>
<comment type="caution">
    <text evidence="3">The sequence shown here is derived from an EMBL/GenBank/DDBJ whole genome shotgun (WGS) entry which is preliminary data.</text>
</comment>
<dbReference type="InterPro" id="IPR022742">
    <property type="entry name" value="Hydrolase_4"/>
</dbReference>
<keyword evidence="4" id="KW-1185">Reference proteome</keyword>
<dbReference type="AlphaFoldDB" id="G7E0X9"/>
<dbReference type="PANTHER" id="PTHR22946">
    <property type="entry name" value="DIENELACTONE HYDROLASE DOMAIN-CONTAINING PROTEIN-RELATED"/>
    <property type="match status" value="1"/>
</dbReference>
<gene>
    <name evidence="3" type="primary">Mo03157</name>
    <name evidence="3" type="ORF">E5Q_03157</name>
</gene>
<dbReference type="eggNOG" id="ENOG502RYKB">
    <property type="taxonomic scope" value="Eukaryota"/>
</dbReference>
<dbReference type="PANTHER" id="PTHR22946:SF9">
    <property type="entry name" value="POLYKETIDE TRANSFERASE AF380"/>
    <property type="match status" value="1"/>
</dbReference>
<dbReference type="GO" id="GO:0016788">
    <property type="term" value="F:hydrolase activity, acting on ester bonds"/>
    <property type="evidence" value="ECO:0007669"/>
    <property type="project" value="UniProtKB-ARBA"/>
</dbReference>
<sequence>MAKYERTSVQYLSADGVNKIHAWVYTPTATNSRVPAIILAHGFGGSKVHGLQPFAEAFASMGVLAIVFDYRSFGLSDGMPRNTIRVSAQQADYVTTLDYAKKLPNVDPTKLIIWGTSFAGGHALSVASTYPGLAGCISQVPIIKGRSSVFKTSKRSAIMLTPILVYDALSRMLPFLPPAYVPTVADRGSWGLLTTNDAVEGYSRFEPFVDAEPAYVQAAEAKGKSTKELVLRPSNALDTFFYNSVAKSAKTIKCPVLCLIAHEDTMCPPHLAVDAAKQIRDVEIVRIDGGHFGPYSGQPGWERTIDAEKQFVKRVVAHSSKI</sequence>
<dbReference type="InParanoid" id="G7E0X9"/>
<dbReference type="InterPro" id="IPR029058">
    <property type="entry name" value="AB_hydrolase_fold"/>
</dbReference>
<dbReference type="RefSeq" id="XP_014567463.1">
    <property type="nucleotide sequence ID" value="XM_014711977.1"/>
</dbReference>
<dbReference type="STRING" id="764103.G7E0X9"/>
<feature type="domain" description="Serine aminopeptidase S33" evidence="2">
    <location>
        <begin position="36"/>
        <end position="289"/>
    </location>
</feature>
<evidence type="ECO:0000313" key="4">
    <source>
        <dbReference type="Proteomes" id="UP000009131"/>
    </source>
</evidence>
<dbReference type="Proteomes" id="UP000009131">
    <property type="component" value="Unassembled WGS sequence"/>
</dbReference>
<keyword evidence="1" id="KW-0378">Hydrolase</keyword>
<dbReference type="OMA" id="CPILFCV"/>
<dbReference type="HOGENOM" id="CLU_048587_1_0_1"/>
<dbReference type="Gene3D" id="3.40.50.1820">
    <property type="entry name" value="alpha/beta hydrolase"/>
    <property type="match status" value="1"/>
</dbReference>
<dbReference type="EMBL" id="BABT02000102">
    <property type="protein sequence ID" value="GAA96489.1"/>
    <property type="molecule type" value="Genomic_DNA"/>
</dbReference>
<evidence type="ECO:0000313" key="3">
    <source>
        <dbReference type="EMBL" id="GAA96489.1"/>
    </source>
</evidence>
<protein>
    <recommendedName>
        <fullName evidence="2">Serine aminopeptidase S33 domain-containing protein</fullName>
    </recommendedName>
</protein>
<dbReference type="InterPro" id="IPR050261">
    <property type="entry name" value="FrsA_esterase"/>
</dbReference>
<dbReference type="SUPFAM" id="SSF53474">
    <property type="entry name" value="alpha/beta-Hydrolases"/>
    <property type="match status" value="1"/>
</dbReference>
<evidence type="ECO:0000256" key="1">
    <source>
        <dbReference type="ARBA" id="ARBA00022801"/>
    </source>
</evidence>
<evidence type="ECO:0000259" key="2">
    <source>
        <dbReference type="Pfam" id="PF12146"/>
    </source>
</evidence>
<reference evidence="3 4" key="2">
    <citation type="journal article" date="2012" name="Open Biol.">
        <title>Characteristics of nucleosomes and linker DNA regions on the genome of the basidiomycete Mixia osmundae revealed by mono- and dinucleosome mapping.</title>
        <authorList>
            <person name="Nishida H."/>
            <person name="Kondo S."/>
            <person name="Matsumoto T."/>
            <person name="Suzuki Y."/>
            <person name="Yoshikawa H."/>
            <person name="Taylor T.D."/>
            <person name="Sugiyama J."/>
        </authorList>
    </citation>
    <scope>NUCLEOTIDE SEQUENCE [LARGE SCALE GENOMIC DNA]</scope>
    <source>
        <strain evidence="4">CBS 9802 / IAM 14324 / JCM 22182 / KY 12970</strain>
    </source>
</reference>
<dbReference type="OrthoDB" id="2498029at2759"/>
<name>G7E0X9_MIXOS</name>